<dbReference type="Proteomes" id="UP000761411">
    <property type="component" value="Unassembled WGS sequence"/>
</dbReference>
<name>A0A944GX79_9BACI</name>
<protein>
    <submittedName>
        <fullName evidence="1">Uncharacterized protein</fullName>
    </submittedName>
</protein>
<evidence type="ECO:0000313" key="1">
    <source>
        <dbReference type="EMBL" id="MBS8264141.1"/>
    </source>
</evidence>
<gene>
    <name evidence="1" type="ORF">DYI25_06800</name>
</gene>
<keyword evidence="2" id="KW-1185">Reference proteome</keyword>
<sequence>MVMDDLDTGTAADPGMDLAVVRGMDLVGAPGMGGRGGKLKIIELPVLQGVSSIQIRNLFNYNKKTEISYCEANSKSLK</sequence>
<reference evidence="1 2" key="1">
    <citation type="journal article" date="2021" name="Microorganisms">
        <title>Bacterial Dimethylsulfoniopropionate Biosynthesis in the East China Sea.</title>
        <authorList>
            <person name="Liu J."/>
            <person name="Zhang Y."/>
            <person name="Liu J."/>
            <person name="Zhong H."/>
            <person name="Williams B.T."/>
            <person name="Zheng Y."/>
            <person name="Curson A.R.J."/>
            <person name="Sun C."/>
            <person name="Sun H."/>
            <person name="Song D."/>
            <person name="Wagner Mackenzie B."/>
            <person name="Bermejo Martinez A."/>
            <person name="Todd J.D."/>
            <person name="Zhang X.H."/>
        </authorList>
    </citation>
    <scope>NUCLEOTIDE SEQUENCE [LARGE SCALE GENOMIC DNA]</scope>
    <source>
        <strain evidence="1 2">ESS08</strain>
    </source>
</reference>
<comment type="caution">
    <text evidence="1">The sequence shown here is derived from an EMBL/GenBank/DDBJ whole genome shotgun (WGS) entry which is preliminary data.</text>
</comment>
<proteinExistence type="predicted"/>
<dbReference type="AlphaFoldDB" id="A0A944GX79"/>
<organism evidence="1 2">
    <name type="scientific">Mesobacillus boroniphilus</name>
    <dbReference type="NCBI Taxonomy" id="308892"/>
    <lineage>
        <taxon>Bacteria</taxon>
        <taxon>Bacillati</taxon>
        <taxon>Bacillota</taxon>
        <taxon>Bacilli</taxon>
        <taxon>Bacillales</taxon>
        <taxon>Bacillaceae</taxon>
        <taxon>Mesobacillus</taxon>
    </lineage>
</organism>
<dbReference type="EMBL" id="QTKX01000001">
    <property type="protein sequence ID" value="MBS8264141.1"/>
    <property type="molecule type" value="Genomic_DNA"/>
</dbReference>
<accession>A0A944GX79</accession>
<evidence type="ECO:0000313" key="2">
    <source>
        <dbReference type="Proteomes" id="UP000761411"/>
    </source>
</evidence>